<evidence type="ECO:0000256" key="1">
    <source>
        <dbReference type="SAM" id="MobiDB-lite"/>
    </source>
</evidence>
<evidence type="ECO:0000313" key="3">
    <source>
        <dbReference type="Proteomes" id="UP000886998"/>
    </source>
</evidence>
<feature type="compositionally biased region" description="Polar residues" evidence="1">
    <location>
        <begin position="13"/>
        <end position="32"/>
    </location>
</feature>
<comment type="caution">
    <text evidence="2">The sequence shown here is derived from an EMBL/GenBank/DDBJ whole genome shotgun (WGS) entry which is preliminary data.</text>
</comment>
<dbReference type="EMBL" id="BMAV01020692">
    <property type="protein sequence ID" value="GFY74343.1"/>
    <property type="molecule type" value="Genomic_DNA"/>
</dbReference>
<reference evidence="2" key="1">
    <citation type="submission" date="2020-08" db="EMBL/GenBank/DDBJ databases">
        <title>Multicomponent nature underlies the extraordinary mechanical properties of spider dragline silk.</title>
        <authorList>
            <person name="Kono N."/>
            <person name="Nakamura H."/>
            <person name="Mori M."/>
            <person name="Yoshida Y."/>
            <person name="Ohtoshi R."/>
            <person name="Malay A.D."/>
            <person name="Moran D.A.P."/>
            <person name="Tomita M."/>
            <person name="Numata K."/>
            <person name="Arakawa K."/>
        </authorList>
    </citation>
    <scope>NUCLEOTIDE SEQUENCE</scope>
</reference>
<dbReference type="AlphaFoldDB" id="A0A8X7CN00"/>
<accession>A0A8X7CN00</accession>
<feature type="region of interest" description="Disordered" evidence="1">
    <location>
        <begin position="1"/>
        <end position="53"/>
    </location>
</feature>
<name>A0A8X7CN00_9ARAC</name>
<organism evidence="2 3">
    <name type="scientific">Trichonephila inaurata madagascariensis</name>
    <dbReference type="NCBI Taxonomy" id="2747483"/>
    <lineage>
        <taxon>Eukaryota</taxon>
        <taxon>Metazoa</taxon>
        <taxon>Ecdysozoa</taxon>
        <taxon>Arthropoda</taxon>
        <taxon>Chelicerata</taxon>
        <taxon>Arachnida</taxon>
        <taxon>Araneae</taxon>
        <taxon>Araneomorphae</taxon>
        <taxon>Entelegynae</taxon>
        <taxon>Araneoidea</taxon>
        <taxon>Nephilidae</taxon>
        <taxon>Trichonephila</taxon>
        <taxon>Trichonephila inaurata</taxon>
    </lineage>
</organism>
<dbReference type="OrthoDB" id="10440082at2759"/>
<evidence type="ECO:0000313" key="2">
    <source>
        <dbReference type="EMBL" id="GFY74343.1"/>
    </source>
</evidence>
<dbReference type="Proteomes" id="UP000886998">
    <property type="component" value="Unassembled WGS sequence"/>
</dbReference>
<gene>
    <name evidence="2" type="ORF">TNIN_440411</name>
</gene>
<proteinExistence type="predicted"/>
<keyword evidence="3" id="KW-1185">Reference proteome</keyword>
<sequence length="70" mass="7786">MVWSWTGARAETSGHQQAESTSSMQPCSSISNGGLDWSQELRQVDTSRQETSSMQPCSVFLMVELDWSQS</sequence>
<protein>
    <submittedName>
        <fullName evidence="2">Uncharacterized protein</fullName>
    </submittedName>
</protein>